<organism evidence="7 8">
    <name type="scientific">Allacma fusca</name>
    <dbReference type="NCBI Taxonomy" id="39272"/>
    <lineage>
        <taxon>Eukaryota</taxon>
        <taxon>Metazoa</taxon>
        <taxon>Ecdysozoa</taxon>
        <taxon>Arthropoda</taxon>
        <taxon>Hexapoda</taxon>
        <taxon>Collembola</taxon>
        <taxon>Symphypleona</taxon>
        <taxon>Sminthuridae</taxon>
        <taxon>Allacma</taxon>
    </lineage>
</organism>
<evidence type="ECO:0000256" key="1">
    <source>
        <dbReference type="ARBA" id="ARBA00022670"/>
    </source>
</evidence>
<protein>
    <recommendedName>
        <fullName evidence="6">Peptidase S1 domain-containing protein</fullName>
    </recommendedName>
</protein>
<feature type="chain" id="PRO_5035195796" description="Peptidase S1 domain-containing protein" evidence="5">
    <location>
        <begin position="23"/>
        <end position="234"/>
    </location>
</feature>
<name>A0A8J2K3E6_9HEXA</name>
<reference evidence="7" key="1">
    <citation type="submission" date="2021-06" db="EMBL/GenBank/DDBJ databases">
        <authorList>
            <person name="Hodson N. C."/>
            <person name="Mongue J. A."/>
            <person name="Jaron S. K."/>
        </authorList>
    </citation>
    <scope>NUCLEOTIDE SEQUENCE</scope>
</reference>
<dbReference type="CDD" id="cd00190">
    <property type="entry name" value="Tryp_SPc"/>
    <property type="match status" value="1"/>
</dbReference>
<keyword evidence="8" id="KW-1185">Reference proteome</keyword>
<feature type="domain" description="Peptidase S1" evidence="6">
    <location>
        <begin position="105"/>
        <end position="234"/>
    </location>
</feature>
<accession>A0A8J2K3E6</accession>
<feature type="signal peptide" evidence="5">
    <location>
        <begin position="1"/>
        <end position="22"/>
    </location>
</feature>
<evidence type="ECO:0000313" key="7">
    <source>
        <dbReference type="EMBL" id="CAG7732150.1"/>
    </source>
</evidence>
<dbReference type="Proteomes" id="UP000708208">
    <property type="component" value="Unassembled WGS sequence"/>
</dbReference>
<dbReference type="SMART" id="SM00020">
    <property type="entry name" value="Tryp_SPc"/>
    <property type="match status" value="1"/>
</dbReference>
<dbReference type="PROSITE" id="PS00134">
    <property type="entry name" value="TRYPSIN_HIS"/>
    <property type="match status" value="1"/>
</dbReference>
<dbReference type="InterPro" id="IPR018114">
    <property type="entry name" value="TRYPSIN_HIS"/>
</dbReference>
<evidence type="ECO:0000256" key="3">
    <source>
        <dbReference type="ARBA" id="ARBA00022825"/>
    </source>
</evidence>
<keyword evidence="1" id="KW-0645">Protease</keyword>
<dbReference type="FunFam" id="2.40.10.10:FF:000060">
    <property type="entry name" value="Acrosin"/>
    <property type="match status" value="1"/>
</dbReference>
<keyword evidence="4" id="KW-1015">Disulfide bond</keyword>
<dbReference type="PROSITE" id="PS50240">
    <property type="entry name" value="TRYPSIN_DOM"/>
    <property type="match status" value="1"/>
</dbReference>
<dbReference type="PANTHER" id="PTHR24252">
    <property type="entry name" value="ACROSIN-RELATED"/>
    <property type="match status" value="1"/>
</dbReference>
<proteinExistence type="predicted"/>
<keyword evidence="2" id="KW-0378">Hydrolase</keyword>
<evidence type="ECO:0000256" key="2">
    <source>
        <dbReference type="ARBA" id="ARBA00022801"/>
    </source>
</evidence>
<evidence type="ECO:0000256" key="4">
    <source>
        <dbReference type="ARBA" id="ARBA00023157"/>
    </source>
</evidence>
<dbReference type="AlphaFoldDB" id="A0A8J2K3E6"/>
<dbReference type="GO" id="GO:0004252">
    <property type="term" value="F:serine-type endopeptidase activity"/>
    <property type="evidence" value="ECO:0007669"/>
    <property type="project" value="InterPro"/>
</dbReference>
<evidence type="ECO:0000256" key="5">
    <source>
        <dbReference type="SAM" id="SignalP"/>
    </source>
</evidence>
<dbReference type="OrthoDB" id="7954402at2759"/>
<dbReference type="Pfam" id="PF00089">
    <property type="entry name" value="Trypsin"/>
    <property type="match status" value="1"/>
</dbReference>
<gene>
    <name evidence="7" type="ORF">AFUS01_LOCUS20684</name>
</gene>
<dbReference type="PANTHER" id="PTHR24252:SF7">
    <property type="entry name" value="HYALIN"/>
    <property type="match status" value="1"/>
</dbReference>
<comment type="caution">
    <text evidence="7">The sequence shown here is derived from an EMBL/GenBank/DDBJ whole genome shotgun (WGS) entry which is preliminary data.</text>
</comment>
<sequence length="234" mass="27075">MTNKFQLLLFLLWSLYLVSISPYQFQDDMDAYELFKANIYRRPPIVIHNQNATPSFYSRRRPTGCKCGIKPFADNLYPILSFNYRSLRSDVTNRSDDAPIAHPLIVGGTVAEVYEFPWMVAIADISIPRQKITCGGALINSRYVLTAAHCVQHKYKFWTEIWFNAHDMSKAEKFSDENVLRRKVKRFIIHPKFPLLSREHDIALIELSEPIDFTRTSIRPVCLPSSNTNDYAGH</sequence>
<keyword evidence="3" id="KW-0720">Serine protease</keyword>
<dbReference type="EMBL" id="CAJVCH010225808">
    <property type="protein sequence ID" value="CAG7732150.1"/>
    <property type="molecule type" value="Genomic_DNA"/>
</dbReference>
<feature type="non-terminal residue" evidence="7">
    <location>
        <position position="234"/>
    </location>
</feature>
<dbReference type="GO" id="GO:0006508">
    <property type="term" value="P:proteolysis"/>
    <property type="evidence" value="ECO:0007669"/>
    <property type="project" value="UniProtKB-KW"/>
</dbReference>
<keyword evidence="5" id="KW-0732">Signal</keyword>
<evidence type="ECO:0000259" key="6">
    <source>
        <dbReference type="PROSITE" id="PS50240"/>
    </source>
</evidence>
<dbReference type="InterPro" id="IPR001254">
    <property type="entry name" value="Trypsin_dom"/>
</dbReference>
<evidence type="ECO:0000313" key="8">
    <source>
        <dbReference type="Proteomes" id="UP000708208"/>
    </source>
</evidence>